<gene>
    <name evidence="2" type="ORF">GCM10023186_03080</name>
</gene>
<feature type="transmembrane region" description="Helical" evidence="1">
    <location>
        <begin position="195"/>
        <end position="213"/>
    </location>
</feature>
<sequence length="486" mass="53417">MIKKLLGLITGQFGLAGLALFMWLPYLLLCFFTQPYWDDYTYATLLWKDDLGSILVDQYRHWSGRYVAIGLLAGANPLTHGWLPGLGWVAFFSQVALVIAFAALVASLSGYVMRVGKSILIGILLYVVYASIIPDPYQGLYWFTGLTVYHSGLLLFLGCWLAAVAAIRAATAGAHYTWLVLASLLAVLATATNEVVMLTLCFALLVATLLAYYGRKTYWHKWLILLAAALAGGCIAVLAPGNYERLAVESGVLPLADRSWPKAAVGAVADAVNLLTRPAVWLCLGALLVLSLNAWMRLRPQPVVGKPLTPWLWPVLVGMTVAGVLLPSRWIYGVPAVGRVENLIIALLLVAVVFIGREIVAWAQSKHPNWQPLPRTWWMIVAILALGGLVRGPVYRAWRELAGGAPVFGQQHRQWHQQLRTAKQQGLREVTLPAVRGVVPYQVLIWNTDMLSVSAGHIVNQSVATYYGLDSVRVDGHDLPPAEWLR</sequence>
<reference evidence="3" key="1">
    <citation type="journal article" date="2019" name="Int. J. Syst. Evol. Microbiol.">
        <title>The Global Catalogue of Microorganisms (GCM) 10K type strain sequencing project: providing services to taxonomists for standard genome sequencing and annotation.</title>
        <authorList>
            <consortium name="The Broad Institute Genomics Platform"/>
            <consortium name="The Broad Institute Genome Sequencing Center for Infectious Disease"/>
            <person name="Wu L."/>
            <person name="Ma J."/>
        </authorList>
    </citation>
    <scope>NUCLEOTIDE SEQUENCE [LARGE SCALE GENOMIC DNA]</scope>
    <source>
        <strain evidence="3">JCM 17924</strain>
    </source>
</reference>
<feature type="transmembrane region" description="Helical" evidence="1">
    <location>
        <begin position="279"/>
        <end position="298"/>
    </location>
</feature>
<feature type="transmembrane region" description="Helical" evidence="1">
    <location>
        <begin position="310"/>
        <end position="331"/>
    </location>
</feature>
<feature type="transmembrane region" description="Helical" evidence="1">
    <location>
        <begin position="140"/>
        <end position="163"/>
    </location>
</feature>
<feature type="transmembrane region" description="Helical" evidence="1">
    <location>
        <begin position="376"/>
        <end position="398"/>
    </location>
</feature>
<feature type="transmembrane region" description="Helical" evidence="1">
    <location>
        <begin position="118"/>
        <end position="134"/>
    </location>
</feature>
<evidence type="ECO:0000313" key="3">
    <source>
        <dbReference type="Proteomes" id="UP001500454"/>
    </source>
</evidence>
<feature type="transmembrane region" description="Helical" evidence="1">
    <location>
        <begin position="12"/>
        <end position="37"/>
    </location>
</feature>
<organism evidence="2 3">
    <name type="scientific">Hymenobacter koreensis</name>
    <dbReference type="NCBI Taxonomy" id="1084523"/>
    <lineage>
        <taxon>Bacteria</taxon>
        <taxon>Pseudomonadati</taxon>
        <taxon>Bacteroidota</taxon>
        <taxon>Cytophagia</taxon>
        <taxon>Cytophagales</taxon>
        <taxon>Hymenobacteraceae</taxon>
        <taxon>Hymenobacter</taxon>
    </lineage>
</organism>
<dbReference type="EMBL" id="BAABHA010000001">
    <property type="protein sequence ID" value="GAA4372990.1"/>
    <property type="molecule type" value="Genomic_DNA"/>
</dbReference>
<keyword evidence="3" id="KW-1185">Reference proteome</keyword>
<name>A0ABP8IU12_9BACT</name>
<feature type="transmembrane region" description="Helical" evidence="1">
    <location>
        <begin position="170"/>
        <end position="189"/>
    </location>
</feature>
<dbReference type="Proteomes" id="UP001500454">
    <property type="component" value="Unassembled WGS sequence"/>
</dbReference>
<keyword evidence="1" id="KW-0812">Transmembrane</keyword>
<keyword evidence="1" id="KW-0472">Membrane</keyword>
<feature type="transmembrane region" description="Helical" evidence="1">
    <location>
        <begin position="86"/>
        <end position="106"/>
    </location>
</feature>
<comment type="caution">
    <text evidence="2">The sequence shown here is derived from an EMBL/GenBank/DDBJ whole genome shotgun (WGS) entry which is preliminary data.</text>
</comment>
<dbReference type="InterPro" id="IPR045691">
    <property type="entry name" value="DUF6056"/>
</dbReference>
<evidence type="ECO:0000313" key="2">
    <source>
        <dbReference type="EMBL" id="GAA4372990.1"/>
    </source>
</evidence>
<dbReference type="Pfam" id="PF19528">
    <property type="entry name" value="DUF6056"/>
    <property type="match status" value="1"/>
</dbReference>
<dbReference type="RefSeq" id="WP_345220731.1">
    <property type="nucleotide sequence ID" value="NZ_BAABHA010000001.1"/>
</dbReference>
<protein>
    <recommendedName>
        <fullName evidence="4">Glycosyltransferase RgtA/B/C/D-like domain-containing protein</fullName>
    </recommendedName>
</protein>
<accession>A0ABP8IU12</accession>
<evidence type="ECO:0008006" key="4">
    <source>
        <dbReference type="Google" id="ProtNLM"/>
    </source>
</evidence>
<proteinExistence type="predicted"/>
<evidence type="ECO:0000256" key="1">
    <source>
        <dbReference type="SAM" id="Phobius"/>
    </source>
</evidence>
<keyword evidence="1" id="KW-1133">Transmembrane helix</keyword>
<feature type="transmembrane region" description="Helical" evidence="1">
    <location>
        <begin position="343"/>
        <end position="364"/>
    </location>
</feature>